<dbReference type="GO" id="GO:0071944">
    <property type="term" value="C:cell periphery"/>
    <property type="evidence" value="ECO:0007669"/>
    <property type="project" value="UniProtKB-ARBA"/>
</dbReference>
<dbReference type="PRINTS" id="PR00019">
    <property type="entry name" value="LEURICHRPT"/>
</dbReference>
<dbReference type="SMART" id="SM00082">
    <property type="entry name" value="LRRCT"/>
    <property type="match status" value="1"/>
</dbReference>
<dbReference type="InterPro" id="IPR050328">
    <property type="entry name" value="Dev_Immune_Receptor"/>
</dbReference>
<dbReference type="VEuPathDB" id="VectorBase:AALB000799"/>
<keyword evidence="2" id="KW-1185">Reference proteome</keyword>
<dbReference type="Gene3D" id="3.80.10.10">
    <property type="entry name" value="Ribonuclease Inhibitor"/>
    <property type="match status" value="3"/>
</dbReference>
<evidence type="ECO:0000313" key="2">
    <source>
        <dbReference type="Proteomes" id="UP000069272"/>
    </source>
</evidence>
<reference evidence="1 2" key="1">
    <citation type="journal article" date="2017" name="G3 (Bethesda)">
        <title>The Physical Genome Mapping of Anopheles albimanus Corrected Scaffold Misassemblies and Identified Interarm Rearrangements in Genus Anopheles.</title>
        <authorList>
            <person name="Artemov G.N."/>
            <person name="Peery A.N."/>
            <person name="Jiang X."/>
            <person name="Tu Z."/>
            <person name="Stegniy V.N."/>
            <person name="Sharakhova M.V."/>
            <person name="Sharakhov I.V."/>
        </authorList>
    </citation>
    <scope>NUCLEOTIDE SEQUENCE [LARGE SCALE GENOMIC DNA]</scope>
    <source>
        <strain evidence="1 2">ALBI9_A</strain>
    </source>
</reference>
<dbReference type="KEGG" id="aali:118468602"/>
<dbReference type="VEuPathDB" id="VectorBase:AALB20_027028"/>
<dbReference type="EnsemblMetazoa" id="AALB000799-RA">
    <property type="protein sequence ID" value="AALB000799-PA"/>
    <property type="gene ID" value="AALB000799"/>
</dbReference>
<accession>A0A182F2W5</accession>
<dbReference type="Proteomes" id="UP000069272">
    <property type="component" value="Chromosome 2L"/>
</dbReference>
<dbReference type="SMART" id="SM00369">
    <property type="entry name" value="LRR_TYP"/>
    <property type="match status" value="6"/>
</dbReference>
<dbReference type="SUPFAM" id="SSF52058">
    <property type="entry name" value="L domain-like"/>
    <property type="match status" value="1"/>
</dbReference>
<dbReference type="PANTHER" id="PTHR24373:SF275">
    <property type="entry name" value="TIR DOMAIN-CONTAINING PROTEIN"/>
    <property type="match status" value="1"/>
</dbReference>
<dbReference type="OrthoDB" id="1600340at2759"/>
<dbReference type="InterPro" id="IPR032675">
    <property type="entry name" value="LRR_dom_sf"/>
</dbReference>
<dbReference type="InterPro" id="IPR000483">
    <property type="entry name" value="Cys-rich_flank_reg_C"/>
</dbReference>
<dbReference type="PANTHER" id="PTHR24373">
    <property type="entry name" value="SLIT RELATED LEUCINE-RICH REPEAT NEURONAL PROTEIN"/>
    <property type="match status" value="1"/>
</dbReference>
<dbReference type="GeneID" id="118468602"/>
<dbReference type="InterPro" id="IPR003591">
    <property type="entry name" value="Leu-rich_rpt_typical-subtyp"/>
</dbReference>
<dbReference type="PROSITE" id="PS51450">
    <property type="entry name" value="LRR"/>
    <property type="match status" value="2"/>
</dbReference>
<sequence>MKRLAPWLLLVCFTIVLSPIVSESPLHELPAFCSYLSCTIDGDRKASIRYYQPLWSDAMSGQFDFRTWNWTELHEMPVADGALLEVNFSGLDVMEIDSLYGYERITSLILEENQISKVERESFENFKRLTKLSLRQNAIIELKVLLHRNNELQHLDLSHNQIARLDAFKEHPLLSWPRLTHLNLSFNRIETITHQLSKLEQLVWLDLSNNRIHRDGASPMILPNNLGELVMNSNRLTDWPFDSIPPSVSHLSMCCNELQTLKPAMGVQWLDLSQNSLTHMEPDTFPAIEELNISSNYFESLPFLSNSTGSWPLKRLICNRMPNLRAIDKKFVSKAANLVEIEITICPKLTTLEPELFTNLKALGRLDLSYNGFQEVPEQLVHWNRIQHGVNLQGNPFNCKCSLQWMLDRLVPEMKRNRQLHHLFPHLRCARPAIFQGQLLVHLTAYDNALCKSTRELIGMEHVITVAGTSEFWLAVQKTVLAVLIVCIVIVACYLIYLKRKPRYTVIPKNIWNYKSGT</sequence>
<reference evidence="1" key="2">
    <citation type="submission" date="2022-08" db="UniProtKB">
        <authorList>
            <consortium name="EnsemblMetazoa"/>
        </authorList>
    </citation>
    <scope>IDENTIFICATION</scope>
    <source>
        <strain evidence="1">STECLA/ALBI9_A</strain>
    </source>
</reference>
<dbReference type="InterPro" id="IPR001611">
    <property type="entry name" value="Leu-rich_rpt"/>
</dbReference>
<evidence type="ECO:0000313" key="1">
    <source>
        <dbReference type="EnsemblMetazoa" id="AALB000799-PA"/>
    </source>
</evidence>
<dbReference type="Pfam" id="PF13855">
    <property type="entry name" value="LRR_8"/>
    <property type="match status" value="2"/>
</dbReference>
<dbReference type="RefSeq" id="XP_035795481.1">
    <property type="nucleotide sequence ID" value="XM_035939588.1"/>
</dbReference>
<protein>
    <submittedName>
        <fullName evidence="1">Uncharacterized protein</fullName>
    </submittedName>
</protein>
<name>A0A182F2W5_ANOAL</name>
<dbReference type="STRING" id="7167.A0A182F2W5"/>
<organism evidence="1 2">
    <name type="scientific">Anopheles albimanus</name>
    <name type="common">New world malaria mosquito</name>
    <dbReference type="NCBI Taxonomy" id="7167"/>
    <lineage>
        <taxon>Eukaryota</taxon>
        <taxon>Metazoa</taxon>
        <taxon>Ecdysozoa</taxon>
        <taxon>Arthropoda</taxon>
        <taxon>Hexapoda</taxon>
        <taxon>Insecta</taxon>
        <taxon>Pterygota</taxon>
        <taxon>Neoptera</taxon>
        <taxon>Endopterygota</taxon>
        <taxon>Diptera</taxon>
        <taxon>Nematocera</taxon>
        <taxon>Culicoidea</taxon>
        <taxon>Culicidae</taxon>
        <taxon>Anophelinae</taxon>
        <taxon>Anopheles</taxon>
    </lineage>
</organism>
<proteinExistence type="predicted"/>
<dbReference type="AlphaFoldDB" id="A0A182F2W5"/>